<feature type="domain" description="C-type lectin" evidence="5">
    <location>
        <begin position="276"/>
        <end position="394"/>
    </location>
</feature>
<evidence type="ECO:0000256" key="2">
    <source>
        <dbReference type="ARBA" id="ARBA00022837"/>
    </source>
</evidence>
<dbReference type="InterPro" id="IPR008979">
    <property type="entry name" value="Galactose-bd-like_sf"/>
</dbReference>
<dbReference type="SUPFAM" id="SSF49785">
    <property type="entry name" value="Galactose-binding domain-like"/>
    <property type="match status" value="1"/>
</dbReference>
<accession>A0A9W9ZFM6</accession>
<dbReference type="SUPFAM" id="SSF49899">
    <property type="entry name" value="Concanavalin A-like lectins/glucanases"/>
    <property type="match status" value="2"/>
</dbReference>
<organism evidence="7 8">
    <name type="scientific">Desmophyllum pertusum</name>
    <dbReference type="NCBI Taxonomy" id="174260"/>
    <lineage>
        <taxon>Eukaryota</taxon>
        <taxon>Metazoa</taxon>
        <taxon>Cnidaria</taxon>
        <taxon>Anthozoa</taxon>
        <taxon>Hexacorallia</taxon>
        <taxon>Scleractinia</taxon>
        <taxon>Caryophylliina</taxon>
        <taxon>Caryophylliidae</taxon>
        <taxon>Desmophyllum</taxon>
    </lineage>
</organism>
<dbReference type="Pfam" id="PF00629">
    <property type="entry name" value="MAM"/>
    <property type="match status" value="1"/>
</dbReference>
<name>A0A9W9ZFM6_9CNID</name>
<dbReference type="Gene3D" id="2.60.120.200">
    <property type="match status" value="2"/>
</dbReference>
<reference evidence="7" key="1">
    <citation type="submission" date="2023-01" db="EMBL/GenBank/DDBJ databases">
        <title>Genome assembly of the deep-sea coral Lophelia pertusa.</title>
        <authorList>
            <person name="Herrera S."/>
            <person name="Cordes E."/>
        </authorList>
    </citation>
    <scope>NUCLEOTIDE SEQUENCE</scope>
    <source>
        <strain evidence="7">USNM1676648</strain>
        <tissue evidence="7">Polyp</tissue>
    </source>
</reference>
<feature type="chain" id="PRO_5040805743" evidence="4">
    <location>
        <begin position="21"/>
        <end position="1002"/>
    </location>
</feature>
<dbReference type="Pfam" id="PF13385">
    <property type="entry name" value="Laminin_G_3"/>
    <property type="match status" value="1"/>
</dbReference>
<evidence type="ECO:0000259" key="6">
    <source>
        <dbReference type="PROSITE" id="PS50060"/>
    </source>
</evidence>
<evidence type="ECO:0000256" key="4">
    <source>
        <dbReference type="SAM" id="SignalP"/>
    </source>
</evidence>
<dbReference type="InterPro" id="IPR000998">
    <property type="entry name" value="MAM_dom"/>
</dbReference>
<dbReference type="InterPro" id="IPR006585">
    <property type="entry name" value="FTP1"/>
</dbReference>
<keyword evidence="2" id="KW-0106">Calcium</keyword>
<keyword evidence="1" id="KW-0479">Metal-binding</keyword>
<evidence type="ECO:0000256" key="3">
    <source>
        <dbReference type="ARBA" id="ARBA00023157"/>
    </source>
</evidence>
<evidence type="ECO:0000313" key="8">
    <source>
        <dbReference type="Proteomes" id="UP001163046"/>
    </source>
</evidence>
<dbReference type="AlphaFoldDB" id="A0A9W9ZFM6"/>
<dbReference type="Proteomes" id="UP001163046">
    <property type="component" value="Unassembled WGS sequence"/>
</dbReference>
<evidence type="ECO:0000259" key="5">
    <source>
        <dbReference type="PROSITE" id="PS50041"/>
    </source>
</evidence>
<keyword evidence="3" id="KW-1015">Disulfide bond</keyword>
<proteinExistence type="predicted"/>
<dbReference type="PANTHER" id="PTHR47635:SF2">
    <property type="entry name" value="LAMG-LIKE JELLYROLL FOLD DOMAIN-CONTAINING PROTEIN"/>
    <property type="match status" value="1"/>
</dbReference>
<dbReference type="Pfam" id="PF00059">
    <property type="entry name" value="Lectin_C"/>
    <property type="match status" value="2"/>
</dbReference>
<dbReference type="SMART" id="SM00137">
    <property type="entry name" value="MAM"/>
    <property type="match status" value="1"/>
</dbReference>
<dbReference type="GO" id="GO:0046872">
    <property type="term" value="F:metal ion binding"/>
    <property type="evidence" value="ECO:0007669"/>
    <property type="project" value="UniProtKB-KW"/>
</dbReference>
<dbReference type="PROSITE" id="PS50060">
    <property type="entry name" value="MAM_2"/>
    <property type="match status" value="1"/>
</dbReference>
<dbReference type="InterPro" id="IPR016186">
    <property type="entry name" value="C-type_lectin-like/link_sf"/>
</dbReference>
<dbReference type="InterPro" id="IPR013320">
    <property type="entry name" value="ConA-like_dom_sf"/>
</dbReference>
<dbReference type="PANTHER" id="PTHR47635">
    <property type="entry name" value="CUB DOMAIN-CONTAINING PROTEIN"/>
    <property type="match status" value="1"/>
</dbReference>
<keyword evidence="8" id="KW-1185">Reference proteome</keyword>
<feature type="domain" description="MAM" evidence="6">
    <location>
        <begin position="21"/>
        <end position="135"/>
    </location>
</feature>
<evidence type="ECO:0000313" key="7">
    <source>
        <dbReference type="EMBL" id="KAJ7380777.1"/>
    </source>
</evidence>
<feature type="domain" description="C-type lectin" evidence="5">
    <location>
        <begin position="624"/>
        <end position="741"/>
    </location>
</feature>
<dbReference type="Gene3D" id="3.10.100.10">
    <property type="entry name" value="Mannose-Binding Protein A, subunit A"/>
    <property type="match status" value="2"/>
</dbReference>
<dbReference type="CDD" id="cd06263">
    <property type="entry name" value="MAM"/>
    <property type="match status" value="1"/>
</dbReference>
<gene>
    <name evidence="7" type="ORF">OS493_007157</name>
</gene>
<dbReference type="Pfam" id="PF22633">
    <property type="entry name" value="F5_F8_type_C_2"/>
    <property type="match status" value="1"/>
</dbReference>
<dbReference type="PROSITE" id="PS50041">
    <property type="entry name" value="C_TYPE_LECTIN_2"/>
    <property type="match status" value="2"/>
</dbReference>
<sequence length="1002" mass="113537">MKTSVLLAIAVLIPFPSILGSGVYIYIETSLPRKPGDIARLESPWMRGPQCMMFYYHMFGSAMSCVVIYIRSQATNRSKPVWLKSQNQGARWIQGQLSINETTSYQIIIDGIRGSNYLGDAALDDFTFQRGTCQQTEETTYYVSSYKGKDFQVSTQPSERRRYPEEFRFTLEHPRGNPRETPYFLYSEASSRQSFVTSRLDRSTFPIDVVVLNNEALRRNSRKIYLIDRRNYSSMISLYEHRNVTCCKLNFSFYAFDVTETGSRSISGCAPGWYKAGRSCYMFYFQLTRKWRNTRNLCHKLGADLAVVNNAVTLEALSNQRREIKLDDRDFYLGLSSKLRWIWLDGKNVSIINNLWGPNEPSGQGRCGSFLIRKRSSWAGYGWRWNDESCTNQKNGYICEQPLAVPMPVALFSLSGTNGTLDISPNGVTKAVSNNITFAPGPFGNPNGSFFFSGIKSSCVELNNTGKLDTRFSISVFVWVNLGNSSGPIFNYGCSMWVSHLTLGVEVRYVDRKSSKIHVLHKTNVIEANAWNFIGTTYDYHTGFAAVWVNDNIVMLRSVGAKMELATQSNVRVGASRKQETHFRGRISCLQFYDQALSEDQINKVKARCNQTKPLSCSPNFFHFHGGCFYVNTKNAVNWNKALAKCNRKGGSLAKISREGLRYAFSNMLDEMRPKKPKNVHIGMLAQGDWVWIDGSPLNGSLWMPGYPTIYKKTQSCAILSAGSSRIKNVGCGLKVYPLCQKQPVNSLSHRSLTQSSSVLLPNHPFLAIDRSYTTCFRSQKESKPWWQVTLEKPMYVETVEIINKIDCCPRDNGMINVTVSTSQTGLDSTCTESMAYGRKAQDNKVHCSPPARGSYVTVTLIGDNVTLVICQVVMRTIESSGDAHGVLREGWYNVNYKSNKAPTVSEHPAFKRSAKSRIILRDFDAPVDIAERYIQRLTSYLQVPESGNYTFYVSCDNVCELWKYDVNENGIEEDKNKAEESVTKQPIITVKKWTKYLQWNR</sequence>
<dbReference type="SMART" id="SM00607">
    <property type="entry name" value="FTP"/>
    <property type="match status" value="1"/>
</dbReference>
<dbReference type="CDD" id="cd00037">
    <property type="entry name" value="CLECT"/>
    <property type="match status" value="2"/>
</dbReference>
<protein>
    <submittedName>
        <fullName evidence="7">Uncharacterized protein</fullName>
    </submittedName>
</protein>
<dbReference type="OrthoDB" id="10020495at2759"/>
<evidence type="ECO:0000256" key="1">
    <source>
        <dbReference type="ARBA" id="ARBA00022723"/>
    </source>
</evidence>
<comment type="caution">
    <text evidence="7">The sequence shown here is derived from an EMBL/GenBank/DDBJ whole genome shotgun (WGS) entry which is preliminary data.</text>
</comment>
<dbReference type="SUPFAM" id="SSF56436">
    <property type="entry name" value="C-type lectin-like"/>
    <property type="match status" value="2"/>
</dbReference>
<dbReference type="Gene3D" id="2.60.120.260">
    <property type="entry name" value="Galactose-binding domain-like"/>
    <property type="match status" value="1"/>
</dbReference>
<keyword evidence="4" id="KW-0732">Signal</keyword>
<dbReference type="EMBL" id="MU826352">
    <property type="protein sequence ID" value="KAJ7380777.1"/>
    <property type="molecule type" value="Genomic_DNA"/>
</dbReference>
<dbReference type="SMART" id="SM00034">
    <property type="entry name" value="CLECT"/>
    <property type="match status" value="2"/>
</dbReference>
<feature type="signal peptide" evidence="4">
    <location>
        <begin position="1"/>
        <end position="20"/>
    </location>
</feature>
<dbReference type="InterPro" id="IPR001304">
    <property type="entry name" value="C-type_lectin-like"/>
</dbReference>
<dbReference type="InterPro" id="IPR016187">
    <property type="entry name" value="CTDL_fold"/>
</dbReference>
<dbReference type="GO" id="GO:0016020">
    <property type="term" value="C:membrane"/>
    <property type="evidence" value="ECO:0007669"/>
    <property type="project" value="InterPro"/>
</dbReference>